<comment type="caution">
    <text evidence="2">The sequence shown here is derived from an EMBL/GenBank/DDBJ whole genome shotgun (WGS) entry which is preliminary data.</text>
</comment>
<organism evidence="2 3">
    <name type="scientific">Gigaspora margarita</name>
    <dbReference type="NCBI Taxonomy" id="4874"/>
    <lineage>
        <taxon>Eukaryota</taxon>
        <taxon>Fungi</taxon>
        <taxon>Fungi incertae sedis</taxon>
        <taxon>Mucoromycota</taxon>
        <taxon>Glomeromycotina</taxon>
        <taxon>Glomeromycetes</taxon>
        <taxon>Diversisporales</taxon>
        <taxon>Gigasporaceae</taxon>
        <taxon>Gigaspora</taxon>
    </lineage>
</organism>
<feature type="compositionally biased region" description="Basic and acidic residues" evidence="1">
    <location>
        <begin position="1"/>
        <end position="10"/>
    </location>
</feature>
<evidence type="ECO:0000313" key="3">
    <source>
        <dbReference type="Proteomes" id="UP000789901"/>
    </source>
</evidence>
<sequence>KEKMYSHARENTSNNAIVDLGKSDSIGTSNTSQGEPRLILDDNNQSSNNASIDAMVELGIGTSSTSQRNNNHASNQLDKIGQFY</sequence>
<name>A0ABN7VAG5_GIGMA</name>
<protein>
    <submittedName>
        <fullName evidence="2">8443_t:CDS:1</fullName>
    </submittedName>
</protein>
<feature type="non-terminal residue" evidence="2">
    <location>
        <position position="1"/>
    </location>
</feature>
<dbReference type="EMBL" id="CAJVQB010011796">
    <property type="protein sequence ID" value="CAG8750541.1"/>
    <property type="molecule type" value="Genomic_DNA"/>
</dbReference>
<accession>A0ABN7VAG5</accession>
<reference evidence="2 3" key="1">
    <citation type="submission" date="2021-06" db="EMBL/GenBank/DDBJ databases">
        <authorList>
            <person name="Kallberg Y."/>
            <person name="Tangrot J."/>
            <person name="Rosling A."/>
        </authorList>
    </citation>
    <scope>NUCLEOTIDE SEQUENCE [LARGE SCALE GENOMIC DNA]</scope>
    <source>
        <strain evidence="2 3">120-4 pot B 10/14</strain>
    </source>
</reference>
<evidence type="ECO:0000313" key="2">
    <source>
        <dbReference type="EMBL" id="CAG8750541.1"/>
    </source>
</evidence>
<gene>
    <name evidence="2" type="ORF">GMARGA_LOCUS16335</name>
</gene>
<proteinExistence type="predicted"/>
<evidence type="ECO:0000256" key="1">
    <source>
        <dbReference type="SAM" id="MobiDB-lite"/>
    </source>
</evidence>
<dbReference type="Proteomes" id="UP000789901">
    <property type="component" value="Unassembled WGS sequence"/>
</dbReference>
<feature type="compositionally biased region" description="Polar residues" evidence="1">
    <location>
        <begin position="25"/>
        <end position="34"/>
    </location>
</feature>
<feature type="region of interest" description="Disordered" evidence="1">
    <location>
        <begin position="62"/>
        <end position="84"/>
    </location>
</feature>
<feature type="compositionally biased region" description="Polar residues" evidence="1">
    <location>
        <begin position="62"/>
        <end position="77"/>
    </location>
</feature>
<feature type="region of interest" description="Disordered" evidence="1">
    <location>
        <begin position="1"/>
        <end position="46"/>
    </location>
</feature>
<keyword evidence="3" id="KW-1185">Reference proteome</keyword>